<gene>
    <name evidence="8" type="primary">hemA</name>
    <name evidence="19" type="ORF">GACE_0112</name>
</gene>
<evidence type="ECO:0000259" key="18">
    <source>
        <dbReference type="Pfam" id="PF05201"/>
    </source>
</evidence>
<dbReference type="InterPro" id="IPR015896">
    <property type="entry name" value="4pyrrol_synth_GluRdtase_dimer"/>
</dbReference>
<keyword evidence="4 8" id="KW-0521">NADP</keyword>
<feature type="binding site" evidence="8 11">
    <location>
        <begin position="179"/>
        <end position="184"/>
    </location>
    <ligand>
        <name>NADP(+)</name>
        <dbReference type="ChEBI" id="CHEBI:58349"/>
    </ligand>
</feature>
<feature type="region of interest" description="Disordered" evidence="15">
    <location>
        <begin position="416"/>
        <end position="440"/>
    </location>
</feature>
<feature type="binding site" evidence="8 10">
    <location>
        <position position="110"/>
    </location>
    <ligand>
        <name>substrate</name>
    </ligand>
</feature>
<accession>A0A0A7GAY1</accession>
<comment type="catalytic activity">
    <reaction evidence="7 8 13">
        <text>(S)-4-amino-5-oxopentanoate + tRNA(Glu) + NADP(+) = L-glutamyl-tRNA(Glu) + NADPH + H(+)</text>
        <dbReference type="Rhea" id="RHEA:12344"/>
        <dbReference type="Rhea" id="RHEA-COMP:9663"/>
        <dbReference type="Rhea" id="RHEA-COMP:9680"/>
        <dbReference type="ChEBI" id="CHEBI:15378"/>
        <dbReference type="ChEBI" id="CHEBI:57501"/>
        <dbReference type="ChEBI" id="CHEBI:57783"/>
        <dbReference type="ChEBI" id="CHEBI:58349"/>
        <dbReference type="ChEBI" id="CHEBI:78442"/>
        <dbReference type="ChEBI" id="CHEBI:78520"/>
        <dbReference type="EC" id="1.2.1.70"/>
    </reaction>
</comment>
<dbReference type="NCBIfam" id="TIGR01035">
    <property type="entry name" value="hemA"/>
    <property type="match status" value="1"/>
</dbReference>
<proteinExistence type="inferred from homology"/>
<evidence type="ECO:0000256" key="8">
    <source>
        <dbReference type="HAMAP-Rule" id="MF_00087"/>
    </source>
</evidence>
<dbReference type="RefSeq" id="WP_048090293.1">
    <property type="nucleotide sequence ID" value="NZ_CP009552.1"/>
</dbReference>
<evidence type="ECO:0000256" key="7">
    <source>
        <dbReference type="ARBA" id="ARBA00047464"/>
    </source>
</evidence>
<feature type="site" description="Important for activity" evidence="8 12">
    <location>
        <position position="89"/>
    </location>
</feature>
<evidence type="ECO:0000256" key="11">
    <source>
        <dbReference type="PIRSR" id="PIRSR000445-3"/>
    </source>
</evidence>
<feature type="active site" description="Nucleophile" evidence="8 9">
    <location>
        <position position="48"/>
    </location>
</feature>
<comment type="miscellaneous">
    <text evidence="8">During catalysis, the active site Cys acts as a nucleophile attacking the alpha-carbonyl group of tRNA-bound glutamate with the formation of a thioester intermediate between enzyme and glutamate, and the concomitant release of tRNA(Glu). The thioester intermediate is finally reduced by direct hydride transfer from NADPH, to form the product GSA.</text>
</comment>
<feature type="compositionally biased region" description="Basic and acidic residues" evidence="15">
    <location>
        <begin position="416"/>
        <end position="429"/>
    </location>
</feature>
<feature type="domain" description="Tetrapyrrole biosynthesis glutamyl-tRNA reductase dimerisation" evidence="16">
    <location>
        <begin position="311"/>
        <end position="411"/>
    </location>
</feature>
<keyword evidence="6 8" id="KW-0627">Porphyrin biosynthesis</keyword>
<evidence type="ECO:0000256" key="6">
    <source>
        <dbReference type="ARBA" id="ARBA00023244"/>
    </source>
</evidence>
<comment type="subunit">
    <text evidence="8">Homodimer.</text>
</comment>
<dbReference type="Gene3D" id="3.30.460.30">
    <property type="entry name" value="Glutamyl-tRNA reductase, N-terminal domain"/>
    <property type="match status" value="1"/>
</dbReference>
<dbReference type="GO" id="GO:0050661">
    <property type="term" value="F:NADP binding"/>
    <property type="evidence" value="ECO:0007669"/>
    <property type="project" value="InterPro"/>
</dbReference>
<dbReference type="Proteomes" id="UP000030624">
    <property type="component" value="Chromosome"/>
</dbReference>
<dbReference type="Pfam" id="PF00745">
    <property type="entry name" value="GlutR_dimer"/>
    <property type="match status" value="1"/>
</dbReference>
<keyword evidence="14" id="KW-0175">Coiled coil</keyword>
<organism evidence="19 20">
    <name type="scientific">Geoglobus acetivorans</name>
    <dbReference type="NCBI Taxonomy" id="565033"/>
    <lineage>
        <taxon>Archaea</taxon>
        <taxon>Methanobacteriati</taxon>
        <taxon>Methanobacteriota</taxon>
        <taxon>Archaeoglobi</taxon>
        <taxon>Archaeoglobales</taxon>
        <taxon>Archaeoglobaceae</taxon>
        <taxon>Geoglobus</taxon>
    </lineage>
</organism>
<dbReference type="InterPro" id="IPR036291">
    <property type="entry name" value="NAD(P)-bd_dom_sf"/>
</dbReference>
<dbReference type="PANTHER" id="PTHR43013">
    <property type="entry name" value="GLUTAMYL-TRNA REDUCTASE"/>
    <property type="match status" value="1"/>
</dbReference>
<evidence type="ECO:0000313" key="20">
    <source>
        <dbReference type="Proteomes" id="UP000030624"/>
    </source>
</evidence>
<dbReference type="PIRSF" id="PIRSF000445">
    <property type="entry name" value="4pyrrol_synth_GluRdtase"/>
    <property type="match status" value="1"/>
</dbReference>
<dbReference type="GO" id="GO:0008883">
    <property type="term" value="F:glutamyl-tRNA reductase activity"/>
    <property type="evidence" value="ECO:0007669"/>
    <property type="project" value="UniProtKB-UniRule"/>
</dbReference>
<dbReference type="AlphaFoldDB" id="A0A0A7GAY1"/>
<dbReference type="InterPro" id="IPR036453">
    <property type="entry name" value="GluRdtase_dimer_dom_sf"/>
</dbReference>
<evidence type="ECO:0000256" key="1">
    <source>
        <dbReference type="ARBA" id="ARBA00005059"/>
    </source>
</evidence>
<dbReference type="SUPFAM" id="SSF69075">
    <property type="entry name" value="Glutamyl tRNA-reductase dimerization domain"/>
    <property type="match status" value="1"/>
</dbReference>
<sequence length="440" mass="49313">MEIANLVISHKKASIDQIQKAWHGDYKTLLDRVMSFSNIRECAILLTCNRVEVYVYGSGTIETLRKFARSMGVPERIIEIHKNGETLEHILRVASGLESMMVGEDQILGQVKDFYSMGKEYGSIGEVLDLVFSKAIQVGKKVRNRTKINKGAVSIGSAAVELAERRLGTLAGKKALIIGAGEMGKLVAKAIAHKNLDKIYIANRTLQRGRALAQEVGEKAIAVPFDKVEKYITECDFVISATSAPHYVITKSMMEKIMEIRKEAVLLVDIALPRDVEPEVAEVEGVLLHTIDDLREISRENLRRRLKEAEKAEKIIKEELEDLIERLKELKARNAICMMYSHADYIKNEEIIELYNKLHAKYGVDEEVLPLLESFANSLIKKFLRKPTVRLRQAARNGKPEVVDAVEFLFGGVKDGISKGKNEKIEKEQNSSPNAGNEAV</sequence>
<evidence type="ECO:0000256" key="15">
    <source>
        <dbReference type="SAM" id="MobiDB-lite"/>
    </source>
</evidence>
<evidence type="ECO:0000256" key="2">
    <source>
        <dbReference type="ARBA" id="ARBA00005916"/>
    </source>
</evidence>
<dbReference type="STRING" id="565033.GACE_0112"/>
<dbReference type="CDD" id="cd05213">
    <property type="entry name" value="NAD_bind_Glutamyl_tRNA_reduct"/>
    <property type="match status" value="1"/>
</dbReference>
<evidence type="ECO:0000256" key="4">
    <source>
        <dbReference type="ARBA" id="ARBA00022857"/>
    </source>
</evidence>
<dbReference type="InterPro" id="IPR015895">
    <property type="entry name" value="4pyrrol_synth_GluRdtase_N"/>
</dbReference>
<feature type="compositionally biased region" description="Polar residues" evidence="15">
    <location>
        <begin position="430"/>
        <end position="440"/>
    </location>
</feature>
<comment type="function">
    <text evidence="8">Catalyzes the NADPH-dependent reduction of glutamyl-tRNA(Glu) to glutamate 1-semialdehyde (GSA).</text>
</comment>
<evidence type="ECO:0000256" key="9">
    <source>
        <dbReference type="PIRSR" id="PIRSR000445-1"/>
    </source>
</evidence>
<evidence type="ECO:0000256" key="3">
    <source>
        <dbReference type="ARBA" id="ARBA00012970"/>
    </source>
</evidence>
<feature type="domain" description="Quinate/shikimate 5-dehydrogenase/glutamyl-tRNA reductase" evidence="17">
    <location>
        <begin position="161"/>
        <end position="297"/>
    </location>
</feature>
<dbReference type="InterPro" id="IPR018214">
    <property type="entry name" value="GluRdtase_CS"/>
</dbReference>
<dbReference type="HAMAP" id="MF_00087">
    <property type="entry name" value="Glu_tRNA_reductase"/>
    <property type="match status" value="1"/>
</dbReference>
<dbReference type="UniPathway" id="UPA00251">
    <property type="reaction ID" value="UER00316"/>
</dbReference>
<keyword evidence="5 8" id="KW-0560">Oxidoreductase</keyword>
<evidence type="ECO:0000259" key="16">
    <source>
        <dbReference type="Pfam" id="PF00745"/>
    </source>
</evidence>
<dbReference type="EMBL" id="CP009552">
    <property type="protein sequence ID" value="AIY89169.1"/>
    <property type="molecule type" value="Genomic_DNA"/>
</dbReference>
<evidence type="ECO:0000256" key="12">
    <source>
        <dbReference type="PIRSR" id="PIRSR000445-4"/>
    </source>
</evidence>
<dbReference type="eggNOG" id="arCOG01036">
    <property type="taxonomic scope" value="Archaea"/>
</dbReference>
<dbReference type="HOGENOM" id="CLU_035113_0_0_2"/>
<dbReference type="KEGG" id="gac:GACE_0112"/>
<dbReference type="InterPro" id="IPR036343">
    <property type="entry name" value="GluRdtase_N_sf"/>
</dbReference>
<dbReference type="Pfam" id="PF05201">
    <property type="entry name" value="GlutR_N"/>
    <property type="match status" value="1"/>
</dbReference>
<evidence type="ECO:0000256" key="14">
    <source>
        <dbReference type="SAM" id="Coils"/>
    </source>
</evidence>
<reference evidence="19 20" key="1">
    <citation type="journal article" date="2015" name="Appl. Environ. Microbiol.">
        <title>The Geoglobus acetivorans genome: Fe(III) reduction, acetate utilization, autotrophic growth, and degradation of aromatic compounds in a hyperthermophilic archaeon.</title>
        <authorList>
            <person name="Mardanov A.V."/>
            <person name="Slododkina G.B."/>
            <person name="Slobodkin A.I."/>
            <person name="Beletsky A.V."/>
            <person name="Gavrilov S.N."/>
            <person name="Kublanov I.V."/>
            <person name="Bonch-Osmolovskaya E.A."/>
            <person name="Skryabin K.G."/>
            <person name="Ravin N.V."/>
        </authorList>
    </citation>
    <scope>NUCLEOTIDE SEQUENCE [LARGE SCALE GENOMIC DNA]</scope>
    <source>
        <strain evidence="19 20">SBH6</strain>
    </source>
</reference>
<feature type="binding site" evidence="8 10">
    <location>
        <begin position="104"/>
        <end position="106"/>
    </location>
    <ligand>
        <name>substrate</name>
    </ligand>
</feature>
<comment type="similarity">
    <text evidence="2 8 13">Belongs to the glutamyl-tRNA reductase family.</text>
</comment>
<dbReference type="Gene3D" id="3.40.50.720">
    <property type="entry name" value="NAD(P)-binding Rossmann-like Domain"/>
    <property type="match status" value="1"/>
</dbReference>
<evidence type="ECO:0000256" key="13">
    <source>
        <dbReference type="RuleBase" id="RU000584"/>
    </source>
</evidence>
<dbReference type="SUPFAM" id="SSF69742">
    <property type="entry name" value="Glutamyl tRNA-reductase catalytic, N-terminal domain"/>
    <property type="match status" value="1"/>
</dbReference>
<dbReference type="GO" id="GO:0019353">
    <property type="term" value="P:protoporphyrinogen IX biosynthetic process from glutamate"/>
    <property type="evidence" value="ECO:0007669"/>
    <property type="project" value="TreeGrafter"/>
</dbReference>
<comment type="pathway">
    <text evidence="1 8 13">Porphyrin-containing compound metabolism; protoporphyrin-IX biosynthesis; 5-aminolevulinate from L-glutamyl-tRNA(Glu): step 1/2.</text>
</comment>
<evidence type="ECO:0000259" key="17">
    <source>
        <dbReference type="Pfam" id="PF01488"/>
    </source>
</evidence>
<feature type="domain" description="Glutamyl-tRNA reductase N-terminal" evidence="18">
    <location>
        <begin position="8"/>
        <end position="146"/>
    </location>
</feature>
<feature type="binding site" evidence="8 10">
    <location>
        <begin position="47"/>
        <end position="50"/>
    </location>
    <ligand>
        <name>substrate</name>
    </ligand>
</feature>
<protein>
    <recommendedName>
        <fullName evidence="3 8">Glutamyl-tRNA reductase</fullName>
        <shortName evidence="8">GluTR</shortName>
        <ecNumber evidence="3 8">1.2.1.70</ecNumber>
    </recommendedName>
</protein>
<dbReference type="FunFam" id="3.30.460.30:FF:000001">
    <property type="entry name" value="Glutamyl-tRNA reductase"/>
    <property type="match status" value="1"/>
</dbReference>
<dbReference type="GeneID" id="24796713"/>
<dbReference type="InterPro" id="IPR006151">
    <property type="entry name" value="Shikm_DH/Glu-tRNA_Rdtase"/>
</dbReference>
<comment type="domain">
    <text evidence="8">Possesses an unusual extended V-shaped dimeric structure with each monomer consisting of three distinct domains arranged along a curved 'spinal' alpha-helix. The N-terminal catalytic domain specifically recognizes the glutamate moiety of the substrate. The second domain is the NADPH-binding domain, and the third C-terminal domain is responsible for dimerization.</text>
</comment>
<evidence type="ECO:0000256" key="10">
    <source>
        <dbReference type="PIRSR" id="PIRSR000445-2"/>
    </source>
</evidence>
<feature type="binding site" evidence="8 10">
    <location>
        <position position="99"/>
    </location>
    <ligand>
        <name>substrate</name>
    </ligand>
</feature>
<dbReference type="SUPFAM" id="SSF51735">
    <property type="entry name" value="NAD(P)-binding Rossmann-fold domains"/>
    <property type="match status" value="1"/>
</dbReference>
<evidence type="ECO:0000256" key="5">
    <source>
        <dbReference type="ARBA" id="ARBA00023002"/>
    </source>
</evidence>
<dbReference type="Pfam" id="PF01488">
    <property type="entry name" value="Shikimate_DH"/>
    <property type="match status" value="1"/>
</dbReference>
<dbReference type="PROSITE" id="PS00747">
    <property type="entry name" value="GLUTR"/>
    <property type="match status" value="1"/>
</dbReference>
<feature type="coiled-coil region" evidence="14">
    <location>
        <begin position="299"/>
        <end position="333"/>
    </location>
</feature>
<dbReference type="InterPro" id="IPR000343">
    <property type="entry name" value="4pyrrol_synth_GluRdtase"/>
</dbReference>
<dbReference type="PANTHER" id="PTHR43013:SF1">
    <property type="entry name" value="GLUTAMYL-TRNA REDUCTASE"/>
    <property type="match status" value="1"/>
</dbReference>
<dbReference type="FunFam" id="3.40.50.720:FF:000031">
    <property type="entry name" value="Glutamyl-tRNA reductase"/>
    <property type="match status" value="1"/>
</dbReference>
<evidence type="ECO:0000313" key="19">
    <source>
        <dbReference type="EMBL" id="AIY89169.1"/>
    </source>
</evidence>
<name>A0A0A7GAY1_GEOAI</name>
<dbReference type="EC" id="1.2.1.70" evidence="3 8"/>